<dbReference type="PANTHER" id="PTHR43861">
    <property type="entry name" value="TRANS-ACONITATE 2-METHYLTRANSFERASE-RELATED"/>
    <property type="match status" value="1"/>
</dbReference>
<reference evidence="8 10" key="2">
    <citation type="submission" date="2015-02" db="EMBL/GenBank/DDBJ databases">
        <title>Physiological reanalysis, assessment of diazotrophy, and genome sequences of multiple isolates of Streptomyces thermoautotrophicus.</title>
        <authorList>
            <person name="MacKellar D.C."/>
            <person name="Lieber L."/>
            <person name="Norman J."/>
            <person name="Bolger A."/>
            <person name="Tobin C."/>
            <person name="Murray J.W."/>
            <person name="Prell J."/>
        </authorList>
    </citation>
    <scope>NUCLEOTIDE SEQUENCE [LARGE SCALE GENOMIC DNA]</scope>
    <source>
        <strain evidence="8 10">UBT1</strain>
    </source>
</reference>
<comment type="caution">
    <text evidence="8">The sequence shown here is derived from an EMBL/GenBank/DDBJ whole genome shotgun (WGS) entry which is preliminary data.</text>
</comment>
<dbReference type="Proteomes" id="UP000070659">
    <property type="component" value="Unassembled WGS sequence"/>
</dbReference>
<dbReference type="EMBL" id="JYIK01001096">
    <property type="protein sequence ID" value="KWX06588.1"/>
    <property type="molecule type" value="Genomic_DNA"/>
</dbReference>
<dbReference type="AlphaFoldDB" id="A0A132N8Y0"/>
<accession>A0A132N8Y0</accession>
<dbReference type="InterPro" id="IPR029063">
    <property type="entry name" value="SAM-dependent_MTases_sf"/>
</dbReference>
<keyword evidence="3 5" id="KW-0808">Transferase</keyword>
<evidence type="ECO:0000256" key="1">
    <source>
        <dbReference type="ARBA" id="ARBA00022490"/>
    </source>
</evidence>
<evidence type="ECO:0000256" key="2">
    <source>
        <dbReference type="ARBA" id="ARBA00022603"/>
    </source>
</evidence>
<dbReference type="EMBL" id="JYIJ01000013">
    <property type="protein sequence ID" value="KWX05091.1"/>
    <property type="molecule type" value="Genomic_DNA"/>
</dbReference>
<dbReference type="Gene3D" id="1.10.150.290">
    <property type="entry name" value="S-adenosyl-L-methionine-dependent methyltransferases"/>
    <property type="match status" value="1"/>
</dbReference>
<dbReference type="GO" id="GO:0005737">
    <property type="term" value="C:cytoplasm"/>
    <property type="evidence" value="ECO:0007669"/>
    <property type="project" value="UniProtKB-SubCell"/>
</dbReference>
<evidence type="ECO:0000259" key="6">
    <source>
        <dbReference type="Pfam" id="PF13649"/>
    </source>
</evidence>
<dbReference type="PANTHER" id="PTHR43861:SF1">
    <property type="entry name" value="TRANS-ACONITATE 2-METHYLTRANSFERASE"/>
    <property type="match status" value="1"/>
</dbReference>
<dbReference type="GO" id="GO:0030798">
    <property type="term" value="F:trans-aconitate 2-methyltransferase activity"/>
    <property type="evidence" value="ECO:0007669"/>
    <property type="project" value="UniProtKB-UniRule"/>
</dbReference>
<dbReference type="HAMAP" id="MF_00560">
    <property type="entry name" value="Tran_acon_Me_trans"/>
    <property type="match status" value="1"/>
</dbReference>
<dbReference type="GO" id="GO:0032259">
    <property type="term" value="P:methylation"/>
    <property type="evidence" value="ECO:0007669"/>
    <property type="project" value="UniProtKB-KW"/>
</dbReference>
<comment type="function">
    <text evidence="5">Catalyzes the S-adenosylmethionine monomethyl esterification of trans-aconitate.</text>
</comment>
<comment type="similarity">
    <text evidence="5">Belongs to the methyltransferase superfamily. Tam family.</text>
</comment>
<dbReference type="Gene3D" id="3.40.50.150">
    <property type="entry name" value="Vaccinia Virus protein VP39"/>
    <property type="match status" value="1"/>
</dbReference>
<evidence type="ECO:0000313" key="7">
    <source>
        <dbReference type="EMBL" id="KWX05091.1"/>
    </source>
</evidence>
<reference evidence="9" key="1">
    <citation type="submission" date="2015-02" db="EMBL/GenBank/DDBJ databases">
        <title>Physiological reanalysis, assessment of diazotrophy, and genome sequences of multiple isolates of Streptomyces thermoautotrophicus.</title>
        <authorList>
            <person name="MacKellar D.C."/>
            <person name="Lieber L."/>
            <person name="Norman J."/>
            <person name="Bolger A."/>
            <person name="Tobin C."/>
            <person name="Murray J.W."/>
            <person name="Friesen M."/>
            <person name="Prell J."/>
        </authorList>
    </citation>
    <scope>NUCLEOTIDE SEQUENCE [LARGE SCALE GENOMIC DNA]</scope>
    <source>
        <strain evidence="9">UBT1</strain>
    </source>
</reference>
<comment type="catalytic activity">
    <reaction evidence="5">
        <text>trans-aconitate + S-adenosyl-L-methionine = (E)-3-(methoxycarbonyl)pent-2-enedioate + S-adenosyl-L-homocysteine</text>
        <dbReference type="Rhea" id="RHEA:14969"/>
        <dbReference type="ChEBI" id="CHEBI:15708"/>
        <dbReference type="ChEBI" id="CHEBI:57470"/>
        <dbReference type="ChEBI" id="CHEBI:57856"/>
        <dbReference type="ChEBI" id="CHEBI:59789"/>
        <dbReference type="EC" id="2.1.1.144"/>
    </reaction>
</comment>
<comment type="subcellular location">
    <subcellularLocation>
        <location evidence="5">Cytoplasm</location>
    </subcellularLocation>
</comment>
<keyword evidence="2 5" id="KW-0489">Methyltransferase</keyword>
<dbReference type="Proteomes" id="UP000070598">
    <property type="component" value="Unassembled WGS sequence"/>
</dbReference>
<dbReference type="Pfam" id="PF13649">
    <property type="entry name" value="Methyltransf_25"/>
    <property type="match status" value="1"/>
</dbReference>
<dbReference type="RefSeq" id="WP_067068727.1">
    <property type="nucleotide sequence ID" value="NZ_JYIJ01000013.1"/>
</dbReference>
<feature type="domain" description="Methyltransferase" evidence="6">
    <location>
        <begin position="33"/>
        <end position="124"/>
    </location>
</feature>
<dbReference type="InterPro" id="IPR023149">
    <property type="entry name" value="Trans_acon_MeTrfase_C"/>
</dbReference>
<sequence>MWDPQQYLKYRDERARPFHDLLARVQAEHAEYVVDLGCGPGNLTATLAERWPAARVLGIDSSPQMIEAAQRHAVPGRIEFRVQDLRGWQPARAPDVVVANAVFQWVPGHLDLLPRLVRAVRPGGWLAFQVPANFTAPSHEILRAIAARRALAIDWPNSHEPQEYLDALARLGCAVDVWETTYHHVLPGDDAVLEWVKGTGARPVLEALAEAERAEFLAEYGAALRQAYPKQPYGTVLPFRRVFAIAQIPGGRP</sequence>
<keyword evidence="1 5" id="KW-0963">Cytoplasm</keyword>
<dbReference type="InterPro" id="IPR023506">
    <property type="entry name" value="Trans-aconitate_MeTrfase"/>
</dbReference>
<dbReference type="InterPro" id="IPR041698">
    <property type="entry name" value="Methyltransf_25"/>
</dbReference>
<organism evidence="8 9">
    <name type="scientific">Carbonactinospora thermoautotrophica</name>
    <dbReference type="NCBI Taxonomy" id="1469144"/>
    <lineage>
        <taxon>Bacteria</taxon>
        <taxon>Bacillati</taxon>
        <taxon>Actinomycetota</taxon>
        <taxon>Actinomycetes</taxon>
        <taxon>Kitasatosporales</taxon>
        <taxon>Carbonactinosporaceae</taxon>
        <taxon>Carbonactinospora</taxon>
    </lineage>
</organism>
<proteinExistence type="inferred from homology"/>
<evidence type="ECO:0000256" key="3">
    <source>
        <dbReference type="ARBA" id="ARBA00022679"/>
    </source>
</evidence>
<evidence type="ECO:0000256" key="5">
    <source>
        <dbReference type="HAMAP-Rule" id="MF_00560"/>
    </source>
</evidence>
<protein>
    <recommendedName>
        <fullName evidence="5">Trans-aconitate 2-methyltransferase</fullName>
        <ecNumber evidence="5">2.1.1.144</ecNumber>
    </recommendedName>
</protein>
<dbReference type="CDD" id="cd02440">
    <property type="entry name" value="AdoMet_MTases"/>
    <property type="match status" value="1"/>
</dbReference>
<evidence type="ECO:0000313" key="9">
    <source>
        <dbReference type="Proteomes" id="UP000070598"/>
    </source>
</evidence>
<evidence type="ECO:0000313" key="10">
    <source>
        <dbReference type="Proteomes" id="UP000070659"/>
    </source>
</evidence>
<dbReference type="NCBIfam" id="NF010703">
    <property type="entry name" value="PRK14103.1"/>
    <property type="match status" value="1"/>
</dbReference>
<evidence type="ECO:0000313" key="8">
    <source>
        <dbReference type="EMBL" id="KWX06588.1"/>
    </source>
</evidence>
<dbReference type="EC" id="2.1.1.144" evidence="5"/>
<dbReference type="SUPFAM" id="SSF53335">
    <property type="entry name" value="S-adenosyl-L-methionine-dependent methyltransferases"/>
    <property type="match status" value="1"/>
</dbReference>
<gene>
    <name evidence="5" type="primary">tam</name>
    <name evidence="7" type="ORF">TH66_05015</name>
    <name evidence="8" type="ORF">TR74_21600</name>
</gene>
<name>A0A132N8Y0_9ACTN</name>
<keyword evidence="4 5" id="KW-0949">S-adenosyl-L-methionine</keyword>
<dbReference type="PATRIC" id="fig|1469144.8.peg.4635"/>
<evidence type="ECO:0000256" key="4">
    <source>
        <dbReference type="ARBA" id="ARBA00022691"/>
    </source>
</evidence>